<dbReference type="UniPathway" id="UPA00564">
    <property type="reaction ID" value="UER00628"/>
</dbReference>
<dbReference type="InterPro" id="IPR017655">
    <property type="entry name" value="Dehydro-deoxyglucarate_dehyd"/>
</dbReference>
<dbReference type="NCBIfam" id="TIGR03249">
    <property type="entry name" value="KdgD"/>
    <property type="match status" value="1"/>
</dbReference>
<dbReference type="HOGENOM" id="CLU_049343_5_2_9"/>
<evidence type="ECO:0000256" key="1">
    <source>
        <dbReference type="ARBA" id="ARBA00001446"/>
    </source>
</evidence>
<organism evidence="8 9">
    <name type="scientific">Terribacillus saccharophilus</name>
    <dbReference type="NCBI Taxonomy" id="361277"/>
    <lineage>
        <taxon>Bacteria</taxon>
        <taxon>Bacillati</taxon>
        <taxon>Bacillota</taxon>
        <taxon>Bacilli</taxon>
        <taxon>Bacillales</taxon>
        <taxon>Bacillaceae</taxon>
        <taxon>Terribacillus</taxon>
    </lineage>
</organism>
<evidence type="ECO:0000256" key="4">
    <source>
        <dbReference type="ARBA" id="ARBA00023239"/>
    </source>
</evidence>
<dbReference type="InterPro" id="IPR002220">
    <property type="entry name" value="DapA-like"/>
</dbReference>
<dbReference type="GO" id="GO:0047448">
    <property type="term" value="F:5-dehydro-4-deoxyglucarate dehydratase activity"/>
    <property type="evidence" value="ECO:0007669"/>
    <property type="project" value="UniProtKB-UniRule"/>
</dbReference>
<comment type="similarity">
    <text evidence="3 5 6">Belongs to the DapA family.</text>
</comment>
<dbReference type="PIRSF" id="PIRSF001365">
    <property type="entry name" value="DHDPS"/>
    <property type="match status" value="1"/>
</dbReference>
<dbReference type="Proteomes" id="UP000027980">
    <property type="component" value="Chromosome"/>
</dbReference>
<feature type="active site" description="Schiff-base intermediate with substrate" evidence="7">
    <location>
        <position position="164"/>
    </location>
</feature>
<dbReference type="Gene3D" id="3.20.20.70">
    <property type="entry name" value="Aldolase class I"/>
    <property type="match status" value="1"/>
</dbReference>
<dbReference type="EMBL" id="CP008876">
    <property type="protein sequence ID" value="AIF67611.1"/>
    <property type="molecule type" value="Genomic_DNA"/>
</dbReference>
<accession>A0A075LND4</accession>
<evidence type="ECO:0000256" key="7">
    <source>
        <dbReference type="PIRSR" id="PIRSR001365-1"/>
    </source>
</evidence>
<dbReference type="NCBIfam" id="NF002958">
    <property type="entry name" value="PRK03620.1"/>
    <property type="match status" value="1"/>
</dbReference>
<dbReference type="SMART" id="SM01130">
    <property type="entry name" value="DHDPS"/>
    <property type="match status" value="1"/>
</dbReference>
<feature type="active site" description="Proton donor/acceptor" evidence="7">
    <location>
        <position position="139"/>
    </location>
</feature>
<proteinExistence type="inferred from homology"/>
<evidence type="ECO:0000256" key="3">
    <source>
        <dbReference type="ARBA" id="ARBA00007592"/>
    </source>
</evidence>
<evidence type="ECO:0000313" key="9">
    <source>
        <dbReference type="Proteomes" id="UP000027980"/>
    </source>
</evidence>
<dbReference type="GO" id="GO:0042838">
    <property type="term" value="P:D-glucarate catabolic process"/>
    <property type="evidence" value="ECO:0007669"/>
    <property type="project" value="UniProtKB-UniRule"/>
</dbReference>
<dbReference type="KEGG" id="tap:GZ22_13845"/>
<evidence type="ECO:0000313" key="8">
    <source>
        <dbReference type="EMBL" id="AIF67611.1"/>
    </source>
</evidence>
<sequence length="314" mass="34744">MGQSTGIAKGILGFPVAPFTEAGKLDEQALFENIRFLVEEGLDAIYIACGSGEFQSLDRKEYEVMIDTAIEAVAGKVPIYTGVGGNLRTAVELAAISEEKGADGFLLLPPYLIQGEQEGLYQYAKEIFESAPDLDAIIYQRDNAIYSVETVRRLAAFPQLKGFKDGVGNMDLNICLTQEFKGRLDFLNGMPMAEVTMPAYVPLGITTYSSAISNYIPHISRMYYEALLAGDQDTLDALYADVILPINSIRKQRNGYAVSLIKAGMEIIGLQTRGYVRPPVVPVTKEHYKEMEQILSKALNKYPRREKISEIKES</sequence>
<dbReference type="HAMAP" id="MF_00694">
    <property type="entry name" value="KDGDH"/>
    <property type="match status" value="1"/>
</dbReference>
<dbReference type="RefSeq" id="WP_038563412.1">
    <property type="nucleotide sequence ID" value="NZ_CP008876.1"/>
</dbReference>
<dbReference type="GeneID" id="34223055"/>
<evidence type="ECO:0000256" key="2">
    <source>
        <dbReference type="ARBA" id="ARBA00004983"/>
    </source>
</evidence>
<dbReference type="InterPro" id="IPR013785">
    <property type="entry name" value="Aldolase_TIM"/>
</dbReference>
<name>A0A075LND4_9BACI</name>
<dbReference type="SUPFAM" id="SSF51569">
    <property type="entry name" value="Aldolase"/>
    <property type="match status" value="1"/>
</dbReference>
<dbReference type="AlphaFoldDB" id="A0A075LND4"/>
<reference evidence="8 9" key="1">
    <citation type="submission" date="2014-07" db="EMBL/GenBank/DDBJ databases">
        <title>Complete genome sequence of a moderately halophilic bacterium Terribacillus aidingensis MP602, isolated from Cryptomeria fortunei in Tianmu mountain in China.</title>
        <authorList>
            <person name="Wang Y."/>
            <person name="Lu P."/>
            <person name="Zhang L."/>
        </authorList>
    </citation>
    <scope>NUCLEOTIDE SEQUENCE [LARGE SCALE GENOMIC DNA]</scope>
    <source>
        <strain evidence="8 9">MP602</strain>
    </source>
</reference>
<dbReference type="PANTHER" id="PTHR12128">
    <property type="entry name" value="DIHYDRODIPICOLINATE SYNTHASE"/>
    <property type="match status" value="1"/>
</dbReference>
<dbReference type="PANTHER" id="PTHR12128:SF19">
    <property type="entry name" value="5-DEHYDRO-4-DEOXYGLUCARATE DEHYDRATASE 2-RELATED"/>
    <property type="match status" value="1"/>
</dbReference>
<protein>
    <recommendedName>
        <fullName evidence="5">Probable 5-dehydro-4-deoxyglucarate dehydratase</fullName>
        <ecNumber evidence="5">4.2.1.41</ecNumber>
    </recommendedName>
    <alternativeName>
        <fullName evidence="5">5-keto-4-deoxy-glucarate dehydratase</fullName>
        <shortName evidence="5">KDGDH</shortName>
    </alternativeName>
</protein>
<dbReference type="OrthoDB" id="9778880at2"/>
<evidence type="ECO:0000256" key="6">
    <source>
        <dbReference type="PIRNR" id="PIRNR001365"/>
    </source>
</evidence>
<gene>
    <name evidence="8" type="ORF">GZ22_13845</name>
</gene>
<evidence type="ECO:0000256" key="5">
    <source>
        <dbReference type="HAMAP-Rule" id="MF_00694"/>
    </source>
</evidence>
<dbReference type="EC" id="4.2.1.41" evidence="5"/>
<comment type="catalytic activity">
    <reaction evidence="1 5">
        <text>5-dehydro-4-deoxy-D-glucarate + H(+) = 2,5-dioxopentanoate + CO2 + H2O</text>
        <dbReference type="Rhea" id="RHEA:24608"/>
        <dbReference type="ChEBI" id="CHEBI:15377"/>
        <dbReference type="ChEBI" id="CHEBI:15378"/>
        <dbReference type="ChEBI" id="CHEBI:16526"/>
        <dbReference type="ChEBI" id="CHEBI:42819"/>
        <dbReference type="ChEBI" id="CHEBI:58136"/>
        <dbReference type="EC" id="4.2.1.41"/>
    </reaction>
</comment>
<keyword evidence="4 5" id="KW-0456">Lyase</keyword>
<comment type="pathway">
    <text evidence="2 5">Carbohydrate acid metabolism; D-glucarate degradation; 2,5-dioxopentanoate from D-glucarate: step 2/2.</text>
</comment>
<dbReference type="GO" id="GO:0008840">
    <property type="term" value="F:4-hydroxy-tetrahydrodipicolinate synthase activity"/>
    <property type="evidence" value="ECO:0007669"/>
    <property type="project" value="TreeGrafter"/>
</dbReference>
<dbReference type="Pfam" id="PF00701">
    <property type="entry name" value="DHDPS"/>
    <property type="match status" value="1"/>
</dbReference>